<organism evidence="2 3">
    <name type="scientific">Chloracidobacterium validum</name>
    <dbReference type="NCBI Taxonomy" id="2821543"/>
    <lineage>
        <taxon>Bacteria</taxon>
        <taxon>Pseudomonadati</taxon>
        <taxon>Acidobacteriota</taxon>
        <taxon>Terriglobia</taxon>
        <taxon>Terriglobales</taxon>
        <taxon>Acidobacteriaceae</taxon>
        <taxon>Chloracidobacterium</taxon>
    </lineage>
</organism>
<dbReference type="RefSeq" id="WP_211428881.1">
    <property type="nucleotide sequence ID" value="NZ_CP072648.1"/>
</dbReference>
<gene>
    <name evidence="2" type="ORF">J8C06_00650</name>
</gene>
<evidence type="ECO:0000313" key="2">
    <source>
        <dbReference type="EMBL" id="QUW02990.1"/>
    </source>
</evidence>
<dbReference type="EMBL" id="CP072648">
    <property type="protein sequence ID" value="QUW02990.1"/>
    <property type="molecule type" value="Genomic_DNA"/>
</dbReference>
<proteinExistence type="predicted"/>
<dbReference type="Proteomes" id="UP000676506">
    <property type="component" value="Chromosome 1"/>
</dbReference>
<feature type="domain" description="Ubiquitin-like" evidence="1">
    <location>
        <begin position="4"/>
        <end position="81"/>
    </location>
</feature>
<keyword evidence="3" id="KW-1185">Reference proteome</keyword>
<reference evidence="2 3" key="1">
    <citation type="submission" date="2021-03" db="EMBL/GenBank/DDBJ databases">
        <title>Genomic and phenotypic characterization of Chloracidobacterium isolates provides evidence for multiple species.</title>
        <authorList>
            <person name="Saini M.K."/>
            <person name="Costas A.M.G."/>
            <person name="Tank M."/>
            <person name="Bryant D.A."/>
        </authorList>
    </citation>
    <scope>NUCLEOTIDE SEQUENCE [LARGE SCALE GENOMIC DNA]</scope>
    <source>
        <strain evidence="2 3">BV2-C</strain>
    </source>
</reference>
<evidence type="ECO:0000313" key="3">
    <source>
        <dbReference type="Proteomes" id="UP000676506"/>
    </source>
</evidence>
<dbReference type="SUPFAM" id="SSF54236">
    <property type="entry name" value="Ubiquitin-like"/>
    <property type="match status" value="1"/>
</dbReference>
<accession>A0ABX8BBS7</accession>
<sequence length="92" mass="9842">MSDVDITFRNENNGKEVEVTVSDDMTADAILRNLVEAGVIPNIPGTTLVFRNIQLRPGQTLAQAGVVSGDVVGIFLNTRGGQKLFSLSRALV</sequence>
<name>A0ABX8BBS7_9BACT</name>
<evidence type="ECO:0000259" key="1">
    <source>
        <dbReference type="PROSITE" id="PS50053"/>
    </source>
</evidence>
<dbReference type="InterPro" id="IPR029071">
    <property type="entry name" value="Ubiquitin-like_domsf"/>
</dbReference>
<dbReference type="Gene3D" id="3.10.20.90">
    <property type="entry name" value="Phosphatidylinositol 3-kinase Catalytic Subunit, Chain A, domain 1"/>
    <property type="match status" value="1"/>
</dbReference>
<protein>
    <recommendedName>
        <fullName evidence="1">Ubiquitin-like domain-containing protein</fullName>
    </recommendedName>
</protein>
<dbReference type="PROSITE" id="PS50053">
    <property type="entry name" value="UBIQUITIN_2"/>
    <property type="match status" value="1"/>
</dbReference>
<dbReference type="InterPro" id="IPR000626">
    <property type="entry name" value="Ubiquitin-like_dom"/>
</dbReference>